<dbReference type="SUPFAM" id="SSF63737">
    <property type="entry name" value="Leukotriene A4 hydrolase N-terminal domain"/>
    <property type="match status" value="1"/>
</dbReference>
<dbReference type="InterPro" id="IPR050344">
    <property type="entry name" value="Peptidase_M1_aminopeptidases"/>
</dbReference>
<comment type="caution">
    <text evidence="2">The sequence shown here is derived from an EMBL/GenBank/DDBJ whole genome shotgun (WGS) entry which is preliminary data.</text>
</comment>
<dbReference type="Pfam" id="PF13180">
    <property type="entry name" value="PDZ_2"/>
    <property type="match status" value="1"/>
</dbReference>
<dbReference type="Gene3D" id="3.40.50.11550">
    <property type="match status" value="1"/>
</dbReference>
<gene>
    <name evidence="2" type="ORF">A45J_2326</name>
</gene>
<dbReference type="SUPFAM" id="SSF55486">
    <property type="entry name" value="Metalloproteases ('zincins'), catalytic domain"/>
    <property type="match status" value="1"/>
</dbReference>
<proteinExistence type="predicted"/>
<dbReference type="GO" id="GO:0016020">
    <property type="term" value="C:membrane"/>
    <property type="evidence" value="ECO:0007669"/>
    <property type="project" value="TreeGrafter"/>
</dbReference>
<accession>A0A5J4L5M2</accession>
<dbReference type="InterPro" id="IPR001478">
    <property type="entry name" value="PDZ"/>
</dbReference>
<dbReference type="GO" id="GO:0005615">
    <property type="term" value="C:extracellular space"/>
    <property type="evidence" value="ECO:0007669"/>
    <property type="project" value="TreeGrafter"/>
</dbReference>
<dbReference type="SMART" id="SM00228">
    <property type="entry name" value="PDZ"/>
    <property type="match status" value="1"/>
</dbReference>
<dbReference type="AlphaFoldDB" id="A0A5J4L5M2"/>
<dbReference type="Pfam" id="PF04187">
    <property type="entry name" value="Cofac_haem_bdg"/>
    <property type="match status" value="1"/>
</dbReference>
<dbReference type="InterPro" id="IPR014782">
    <property type="entry name" value="Peptidase_M1_dom"/>
</dbReference>
<dbReference type="GO" id="GO:0005737">
    <property type="term" value="C:cytoplasm"/>
    <property type="evidence" value="ECO:0007669"/>
    <property type="project" value="TreeGrafter"/>
</dbReference>
<dbReference type="InterPro" id="IPR027268">
    <property type="entry name" value="Peptidase_M4/M1_CTD_sf"/>
</dbReference>
<dbReference type="GO" id="GO:0070006">
    <property type="term" value="F:metalloaminopeptidase activity"/>
    <property type="evidence" value="ECO:0007669"/>
    <property type="project" value="TreeGrafter"/>
</dbReference>
<dbReference type="Gene3D" id="1.10.390.10">
    <property type="entry name" value="Neutral Protease Domain 2"/>
    <property type="match status" value="1"/>
</dbReference>
<feature type="domain" description="PDZ" evidence="1">
    <location>
        <begin position="917"/>
        <end position="974"/>
    </location>
</feature>
<sequence length="988" mass="114575">MSIIIFLFLPVIAYTGQQPEYNLDISFNIPDSRIIGLATIDVQAGKELVMYIGHLKIKEVTLNGQGINFNIKDEVLRILPLQSGSLDIRYEGVFKDNNTTEDTNYGVVGSIINEIGISLTGIWYPQLEGLYKYRLKAVLPDGYEAISEGEGIAKNIKDGNIEFIFDFPYPTDGINLIAANRYEIIKDSYGNIEIYAYFFREDIELAKKYIEYTKKYLKLYEDILGKFPYKRFSIVENFLPTGYSMPTYTLLGQDIVRLPFIVETSLGHEVLHQWFGNLVYIDYEKGNWAEGLTTYLADHRYEEQKGKGWEYRKQILIDYMSYVNEKNEFPIRDFRSRADFSSKAIGYGKTAMIFHMLKNIVGEEVFYKSMRDFISENKFKKASWDDIKNIFEKRYRKDLSEFFKQWVDISGMADLYIDGFRIKQNGNKYEVSFYIGQKGRVYTIDVPLTIHYKDGLKKKIWVRIDKVKTGLTLSLDSVPEKIVMDEDYEIARKLSSSELPPVISRVIGDDKGIIVLPAVNKEIYRIIIDYFKGRGAIEKEIRDIMDSDIKSSSIIILGNDNPIINRLYGSSDRIDAKFNLIVKNNPWNYQKVVVIFSAKSKEEVDAAFRKIFHYGKYTMLSFDNGRNIYKKIDDSDRGIKVENKEQALAIDVSTIKTLSEIIEAVSSKKIVYIGEYHDRFAHHNVQLEVIKGLHKKNKKIAIGMEMFQRPFQKVLDDYIAGMINEKEFLKKSEYFKRWGFDYNLYKPILDFAVQEKIPVVALNIQREIVDKVSRSGIDSLSEAEKKEIPMEMDFSDGEYRDRIREVFLRHDNSGGKNFDFFYQSQILWDETMSMSIDEFIRKNPDYQMVVLAGGGHIQYGSGIPKRTFRRNRYDYSIILNDVDIEKDIAHYIVFPKHLDGVISPKLMVLLKEVHGVVSIDDFSENSVSEKAGLKKGDIIISLDNVAIKSVDDVRIHLFYKKKGDTVRVKVLRKRFLFGDKEMEFDVIL</sequence>
<dbReference type="InterPro" id="IPR042097">
    <property type="entry name" value="Aminopeptidase_N-like_N_sf"/>
</dbReference>
<dbReference type="Pfam" id="PF01433">
    <property type="entry name" value="Peptidase_M1"/>
    <property type="match status" value="1"/>
</dbReference>
<dbReference type="SUPFAM" id="SSF50156">
    <property type="entry name" value="PDZ domain-like"/>
    <property type="match status" value="1"/>
</dbReference>
<dbReference type="InterPro" id="IPR007314">
    <property type="entry name" value="Cofac_haem-bd_dom"/>
</dbReference>
<organism evidence="2">
    <name type="scientific">hot springs metagenome</name>
    <dbReference type="NCBI Taxonomy" id="433727"/>
    <lineage>
        <taxon>unclassified sequences</taxon>
        <taxon>metagenomes</taxon>
        <taxon>ecological metagenomes</taxon>
    </lineage>
</organism>
<dbReference type="SUPFAM" id="SSF159501">
    <property type="entry name" value="EreA/ChaN-like"/>
    <property type="match status" value="1"/>
</dbReference>
<dbReference type="EMBL" id="BLAB01000001">
    <property type="protein sequence ID" value="GER94562.1"/>
    <property type="molecule type" value="Genomic_DNA"/>
</dbReference>
<reference evidence="2" key="1">
    <citation type="submission" date="2019-10" db="EMBL/GenBank/DDBJ databases">
        <title>Metagenomic sequencing of thiosulfate-disproportionating enrichment culture.</title>
        <authorList>
            <person name="Umezawa K."/>
            <person name="Kojima H."/>
            <person name="Fukui M."/>
        </authorList>
    </citation>
    <scope>NUCLEOTIDE SEQUENCE</scope>
    <source>
        <strain evidence="2">45J</strain>
    </source>
</reference>
<dbReference type="Gene3D" id="2.60.40.1730">
    <property type="entry name" value="tricorn interacting facor f3 domain"/>
    <property type="match status" value="1"/>
</dbReference>
<dbReference type="PANTHER" id="PTHR11533:SF174">
    <property type="entry name" value="PUROMYCIN-SENSITIVE AMINOPEPTIDASE-RELATED"/>
    <property type="match status" value="1"/>
</dbReference>
<name>A0A5J4L5M2_9ZZZZ</name>
<dbReference type="GO" id="GO:0042277">
    <property type="term" value="F:peptide binding"/>
    <property type="evidence" value="ECO:0007669"/>
    <property type="project" value="TreeGrafter"/>
</dbReference>
<evidence type="ECO:0000259" key="1">
    <source>
        <dbReference type="PROSITE" id="PS50106"/>
    </source>
</evidence>
<evidence type="ECO:0000313" key="2">
    <source>
        <dbReference type="EMBL" id="GER94562.1"/>
    </source>
</evidence>
<dbReference type="PROSITE" id="PS50106">
    <property type="entry name" value="PDZ"/>
    <property type="match status" value="1"/>
</dbReference>
<dbReference type="GO" id="GO:0008270">
    <property type="term" value="F:zinc ion binding"/>
    <property type="evidence" value="ECO:0007669"/>
    <property type="project" value="InterPro"/>
</dbReference>
<dbReference type="GO" id="GO:0043171">
    <property type="term" value="P:peptide catabolic process"/>
    <property type="evidence" value="ECO:0007669"/>
    <property type="project" value="TreeGrafter"/>
</dbReference>
<dbReference type="Gene3D" id="2.30.42.10">
    <property type="match status" value="1"/>
</dbReference>
<dbReference type="InterPro" id="IPR036034">
    <property type="entry name" value="PDZ_sf"/>
</dbReference>
<protein>
    <recommendedName>
        <fullName evidence="1">PDZ domain-containing protein</fullName>
    </recommendedName>
</protein>
<dbReference type="CDD" id="cd14727">
    <property type="entry name" value="ChanN-like"/>
    <property type="match status" value="1"/>
</dbReference>
<dbReference type="PANTHER" id="PTHR11533">
    <property type="entry name" value="PROTEASE M1 ZINC METALLOPROTEASE"/>
    <property type="match status" value="1"/>
</dbReference>